<dbReference type="SUPFAM" id="SSF50249">
    <property type="entry name" value="Nucleic acid-binding proteins"/>
    <property type="match status" value="4"/>
</dbReference>
<keyword evidence="3 8" id="KW-0963">Cytoplasm</keyword>
<dbReference type="InterPro" id="IPR013223">
    <property type="entry name" value="RNase_B_OB_dom"/>
</dbReference>
<comment type="subcellular location">
    <subcellularLocation>
        <location evidence="2 8">Cytoplasm</location>
    </subcellularLocation>
</comment>
<evidence type="ECO:0000256" key="7">
    <source>
        <dbReference type="ARBA" id="ARBA00022884"/>
    </source>
</evidence>
<keyword evidence="9" id="KW-0175">Coiled coil</keyword>
<dbReference type="InterPro" id="IPR004476">
    <property type="entry name" value="RNase_II/RNase_R"/>
</dbReference>
<dbReference type="HAMAP" id="MF_01895">
    <property type="entry name" value="RNase_R"/>
    <property type="match status" value="1"/>
</dbReference>
<dbReference type="InterPro" id="IPR012340">
    <property type="entry name" value="NA-bd_OB-fold"/>
</dbReference>
<keyword evidence="5 8" id="KW-0378">Hydrolase</keyword>
<dbReference type="NCBIfam" id="TIGR02063">
    <property type="entry name" value="RNase_R"/>
    <property type="match status" value="1"/>
</dbReference>
<dbReference type="NCBIfam" id="TIGR00358">
    <property type="entry name" value="3_prime_RNase"/>
    <property type="match status" value="1"/>
</dbReference>
<evidence type="ECO:0000256" key="8">
    <source>
        <dbReference type="HAMAP-Rule" id="MF_01895"/>
    </source>
</evidence>
<feature type="compositionally biased region" description="Basic residues" evidence="10">
    <location>
        <begin position="746"/>
        <end position="757"/>
    </location>
</feature>
<proteinExistence type="inferred from homology"/>
<evidence type="ECO:0000313" key="12">
    <source>
        <dbReference type="EMBL" id="RUL87726.1"/>
    </source>
</evidence>
<evidence type="ECO:0000256" key="6">
    <source>
        <dbReference type="ARBA" id="ARBA00022839"/>
    </source>
</evidence>
<dbReference type="PANTHER" id="PTHR23355">
    <property type="entry name" value="RIBONUCLEASE"/>
    <property type="match status" value="1"/>
</dbReference>
<accession>A0A432MKR3</accession>
<dbReference type="InterPro" id="IPR011805">
    <property type="entry name" value="RNase_R"/>
</dbReference>
<evidence type="ECO:0000259" key="11">
    <source>
        <dbReference type="PROSITE" id="PS50126"/>
    </source>
</evidence>
<keyword evidence="6 8" id="KW-0269">Exonuclease</keyword>
<dbReference type="GO" id="GO:0008859">
    <property type="term" value="F:exoribonuclease II activity"/>
    <property type="evidence" value="ECO:0007669"/>
    <property type="project" value="UniProtKB-UniRule"/>
</dbReference>
<dbReference type="EC" id="3.1.13.1" evidence="8"/>
<organism evidence="12 13">
    <name type="scientific">Tautonia sociabilis</name>
    <dbReference type="NCBI Taxonomy" id="2080755"/>
    <lineage>
        <taxon>Bacteria</taxon>
        <taxon>Pseudomonadati</taxon>
        <taxon>Planctomycetota</taxon>
        <taxon>Planctomycetia</taxon>
        <taxon>Isosphaerales</taxon>
        <taxon>Isosphaeraceae</taxon>
        <taxon>Tautonia</taxon>
    </lineage>
</organism>
<dbReference type="CDD" id="cd04471">
    <property type="entry name" value="S1_RNase_R"/>
    <property type="match status" value="1"/>
</dbReference>
<name>A0A432MKR3_9BACT</name>
<dbReference type="PANTHER" id="PTHR23355:SF9">
    <property type="entry name" value="DIS3-LIKE EXONUCLEASE 2"/>
    <property type="match status" value="1"/>
</dbReference>
<dbReference type="SMART" id="SM00955">
    <property type="entry name" value="RNB"/>
    <property type="match status" value="1"/>
</dbReference>
<dbReference type="InterPro" id="IPR003029">
    <property type="entry name" value="S1_domain"/>
</dbReference>
<reference evidence="12 13" key="1">
    <citation type="submission" date="2018-12" db="EMBL/GenBank/DDBJ databases">
        <authorList>
            <person name="Toschakov S.V."/>
        </authorList>
    </citation>
    <scope>NUCLEOTIDE SEQUENCE [LARGE SCALE GENOMIC DNA]</scope>
    <source>
        <strain evidence="12 13">GM2012</strain>
    </source>
</reference>
<dbReference type="OrthoDB" id="9764149at2"/>
<dbReference type="PROSITE" id="PS50126">
    <property type="entry name" value="S1"/>
    <property type="match status" value="1"/>
</dbReference>
<dbReference type="GO" id="GO:0006402">
    <property type="term" value="P:mRNA catabolic process"/>
    <property type="evidence" value="ECO:0007669"/>
    <property type="project" value="TreeGrafter"/>
</dbReference>
<dbReference type="Proteomes" id="UP000280296">
    <property type="component" value="Unassembled WGS sequence"/>
</dbReference>
<evidence type="ECO:0000256" key="4">
    <source>
        <dbReference type="ARBA" id="ARBA00022722"/>
    </source>
</evidence>
<dbReference type="GO" id="GO:0005829">
    <property type="term" value="C:cytosol"/>
    <property type="evidence" value="ECO:0007669"/>
    <property type="project" value="TreeGrafter"/>
</dbReference>
<dbReference type="Gene3D" id="2.40.50.140">
    <property type="entry name" value="Nucleic acid-binding proteins"/>
    <property type="match status" value="2"/>
</dbReference>
<dbReference type="SMART" id="SM00316">
    <property type="entry name" value="S1"/>
    <property type="match status" value="1"/>
</dbReference>
<feature type="region of interest" description="Disordered" evidence="10">
    <location>
        <begin position="713"/>
        <end position="757"/>
    </location>
</feature>
<dbReference type="Pfam" id="PF08206">
    <property type="entry name" value="OB_RNB"/>
    <property type="match status" value="1"/>
</dbReference>
<dbReference type="GO" id="GO:0003723">
    <property type="term" value="F:RNA binding"/>
    <property type="evidence" value="ECO:0007669"/>
    <property type="project" value="UniProtKB-UniRule"/>
</dbReference>
<dbReference type="InterPro" id="IPR001900">
    <property type="entry name" value="RNase_II/R"/>
</dbReference>
<comment type="function">
    <text evidence="8">3'-5' exoribonuclease that releases 5'-nucleoside monophosphates and is involved in maturation of structured RNAs.</text>
</comment>
<dbReference type="InterPro" id="IPR050180">
    <property type="entry name" value="RNR_Ribonuclease"/>
</dbReference>
<evidence type="ECO:0000256" key="10">
    <source>
        <dbReference type="SAM" id="MobiDB-lite"/>
    </source>
</evidence>
<evidence type="ECO:0000256" key="9">
    <source>
        <dbReference type="SAM" id="Coils"/>
    </source>
</evidence>
<evidence type="ECO:0000256" key="3">
    <source>
        <dbReference type="ARBA" id="ARBA00022490"/>
    </source>
</evidence>
<dbReference type="Pfam" id="PF00575">
    <property type="entry name" value="S1"/>
    <property type="match status" value="1"/>
</dbReference>
<keyword evidence="4 8" id="KW-0540">Nuclease</keyword>
<feature type="domain" description="S1 motif" evidence="11">
    <location>
        <begin position="629"/>
        <end position="710"/>
    </location>
</feature>
<evidence type="ECO:0000256" key="1">
    <source>
        <dbReference type="ARBA" id="ARBA00001849"/>
    </source>
</evidence>
<keyword evidence="7 8" id="KW-0694">RNA-binding</keyword>
<protein>
    <recommendedName>
        <fullName evidence="8">Ribonuclease R</fullName>
        <shortName evidence="8">RNase R</shortName>
        <ecNumber evidence="8">3.1.13.1</ecNumber>
    </recommendedName>
</protein>
<dbReference type="EMBL" id="RYZH01000018">
    <property type="protein sequence ID" value="RUL87726.1"/>
    <property type="molecule type" value="Genomic_DNA"/>
</dbReference>
<feature type="coiled-coil region" evidence="9">
    <location>
        <begin position="594"/>
        <end position="621"/>
    </location>
</feature>
<dbReference type="AlphaFoldDB" id="A0A432MKR3"/>
<dbReference type="InterPro" id="IPR040476">
    <property type="entry name" value="CSD2"/>
</dbReference>
<comment type="caution">
    <text evidence="12">The sequence shown here is derived from an EMBL/GenBank/DDBJ whole genome shotgun (WGS) entry which is preliminary data.</text>
</comment>
<sequence>MATPDYEARVLGALSRPDYSPTTVKALSREFGIPAADYPDFRKAVKRLVKRGALVVNRDKTLERAAEAARKASPGAILGTFRRSAKGFGFVRPKGVTDRADHIFIPEKYTGDASSGDEVAVKITRRSRTPGMNHEGKILQVVERASGVFVGTYFEDDGQGFVRVDKSTFREPIYVGDPGAKGARPGDKVVLEMVRFPSPDLEGEGVITEVLGPRGRPGVDTLMVLRAHNIPEEFDENVLREAREQARTFHEDDLQGRLDLRDLLTVTIDPATARDFDDAISLSRDDRGYWELGVHIADVAHFVPRGSDLDRAARLRGNSVYLPDRVVPMLPEILSNSLASLQQGKTRYAVSALIEFNEEGIRTDSRFVRSAIRVDHRFSYEQAYDAMMNPDRPIEGVSPEIRALLSRMLSLAMTLRKRRFARGALELTMPEVEVELGEQGEVVGAHLAKDDESHQVIEEFMLAANEAVAEFLTGRGLDFLRRGHDDPQPEKLREFAEFARSLGYPIESAQSRFELQRVLDESRDQPERYAVHFGLLRSLKRAQYTAERAGHYALASEDYCHFTSPIRRYPDLQVHRALLAALAGKRPKEDVDELVALAEHCSRTERRAESAEQELIKIKLLTYLADRIGQVYHAVIIGVEDFGFFCQLIELPVEGLVHLASLQSDYYDLERETHSLTGRRRGRRFRLGDRVEVRIWRVDVDRRELDLVLSEELPSELPSPEARGPRPRPSGRPGSPPSRRPSGPPKPRKKGSRTRRS</sequence>
<keyword evidence="13" id="KW-1185">Reference proteome</keyword>
<dbReference type="Pfam" id="PF17876">
    <property type="entry name" value="CSD2"/>
    <property type="match status" value="1"/>
</dbReference>
<evidence type="ECO:0000313" key="13">
    <source>
        <dbReference type="Proteomes" id="UP000280296"/>
    </source>
</evidence>
<comment type="similarity">
    <text evidence="8">Belongs to the RNR ribonuclease family. RNase R subfamily.</text>
</comment>
<evidence type="ECO:0000256" key="5">
    <source>
        <dbReference type="ARBA" id="ARBA00022801"/>
    </source>
</evidence>
<comment type="catalytic activity">
    <reaction evidence="1 8">
        <text>Exonucleolytic cleavage in the 3'- to 5'-direction to yield nucleoside 5'-phosphates.</text>
        <dbReference type="EC" id="3.1.13.1"/>
    </reaction>
</comment>
<dbReference type="Pfam" id="PF00773">
    <property type="entry name" value="RNB"/>
    <property type="match status" value="1"/>
</dbReference>
<gene>
    <name evidence="8 12" type="primary">rnr</name>
    <name evidence="12" type="ORF">TsocGM_11110</name>
</gene>
<evidence type="ECO:0000256" key="2">
    <source>
        <dbReference type="ARBA" id="ARBA00004496"/>
    </source>
</evidence>
<dbReference type="RefSeq" id="WP_126725436.1">
    <property type="nucleotide sequence ID" value="NZ_RYZH01000018.1"/>
</dbReference>
<reference evidence="12 13" key="2">
    <citation type="submission" date="2019-01" db="EMBL/GenBank/DDBJ databases">
        <title>Tautonia sociabilis, a novel thermotolerant planctomycete of Isosphaeraceae family, isolated from a 4000 m deep subterranean habitat.</title>
        <authorList>
            <person name="Kovaleva O.L."/>
            <person name="Elcheninov A.G."/>
            <person name="Van Heerden E."/>
            <person name="Toshchakov S.V."/>
            <person name="Novikov A."/>
            <person name="Bonch-Osmolovskaya E.A."/>
            <person name="Kublanov I.V."/>
        </authorList>
    </citation>
    <scope>NUCLEOTIDE SEQUENCE [LARGE SCALE GENOMIC DNA]</scope>
    <source>
        <strain evidence="12 13">GM2012</strain>
    </source>
</reference>
<feature type="compositionally biased region" description="Pro residues" evidence="10">
    <location>
        <begin position="727"/>
        <end position="745"/>
    </location>
</feature>